<organism evidence="2 3">
    <name type="scientific">Paraburkholderia phenazinium</name>
    <dbReference type="NCBI Taxonomy" id="60549"/>
    <lineage>
        <taxon>Bacteria</taxon>
        <taxon>Pseudomonadati</taxon>
        <taxon>Pseudomonadota</taxon>
        <taxon>Betaproteobacteria</taxon>
        <taxon>Burkholderiales</taxon>
        <taxon>Burkholderiaceae</taxon>
        <taxon>Paraburkholderia</taxon>
    </lineage>
</organism>
<reference evidence="2 3" key="1">
    <citation type="submission" date="2016-10" db="EMBL/GenBank/DDBJ databases">
        <authorList>
            <person name="de Groot N.N."/>
        </authorList>
    </citation>
    <scope>NUCLEOTIDE SEQUENCE [LARGE SCALE GENOMIC DNA]</scope>
    <source>
        <strain evidence="2 3">LMG 2247</strain>
    </source>
</reference>
<dbReference type="Proteomes" id="UP000199706">
    <property type="component" value="Unassembled WGS sequence"/>
</dbReference>
<dbReference type="InterPro" id="IPR010127">
    <property type="entry name" value="Phasin_subfam-1"/>
</dbReference>
<dbReference type="InterPro" id="IPR018968">
    <property type="entry name" value="Phasin"/>
</dbReference>
<protein>
    <submittedName>
        <fullName evidence="2">Phasin family protein</fullName>
    </submittedName>
</protein>
<feature type="domain" description="Phasin" evidence="1">
    <location>
        <begin position="7"/>
        <end position="106"/>
    </location>
</feature>
<gene>
    <name evidence="2" type="ORF">SAMN05216466_102343</name>
</gene>
<dbReference type="EMBL" id="FNCJ01000002">
    <property type="protein sequence ID" value="SDG16710.1"/>
    <property type="molecule type" value="Genomic_DNA"/>
</dbReference>
<dbReference type="OrthoDB" id="9006995at2"/>
<sequence>MTQSAQEQFAAAQKSHADAFFGLTNKVFDGFEKLTVLNLQAAKSIIADTQEAAQKVLSGKDPQDLLKLQTSLTQPSAEKTQAYGRHAYEILSATHAEFIKFAEARFSEYSQSAQTFVDSVTRNAPAGSESAVALLKSTITAAQTAFDSVKKATGQAVEIAESNFDAATTAASKAAKDSAAQASRTAKAA</sequence>
<evidence type="ECO:0000259" key="1">
    <source>
        <dbReference type="Pfam" id="PF09361"/>
    </source>
</evidence>
<dbReference type="Pfam" id="PF09361">
    <property type="entry name" value="Phasin_2"/>
    <property type="match status" value="1"/>
</dbReference>
<name>A0A1G7S3J7_9BURK</name>
<dbReference type="RefSeq" id="WP_090682420.1">
    <property type="nucleotide sequence ID" value="NZ_CADERL010000002.1"/>
</dbReference>
<evidence type="ECO:0000313" key="3">
    <source>
        <dbReference type="Proteomes" id="UP000199706"/>
    </source>
</evidence>
<dbReference type="NCBIfam" id="TIGR01841">
    <property type="entry name" value="phasin"/>
    <property type="match status" value="1"/>
</dbReference>
<dbReference type="AlphaFoldDB" id="A0A1G7S3J7"/>
<evidence type="ECO:0000313" key="2">
    <source>
        <dbReference type="EMBL" id="SDG16710.1"/>
    </source>
</evidence>
<proteinExistence type="predicted"/>
<accession>A0A1G7S3J7</accession>